<evidence type="ECO:0000313" key="3">
    <source>
        <dbReference type="Proteomes" id="UP000257109"/>
    </source>
</evidence>
<protein>
    <submittedName>
        <fullName evidence="2">Retrovirus-related Pol polyprotein from transposon gypsy</fullName>
    </submittedName>
</protein>
<dbReference type="Proteomes" id="UP000257109">
    <property type="component" value="Unassembled WGS sequence"/>
</dbReference>
<reference evidence="2" key="1">
    <citation type="submission" date="2018-05" db="EMBL/GenBank/DDBJ databases">
        <title>Draft genome of Mucuna pruriens seed.</title>
        <authorList>
            <person name="Nnadi N.E."/>
            <person name="Vos R."/>
            <person name="Hasami M.H."/>
            <person name="Devisetty U.K."/>
            <person name="Aguiy J.C."/>
        </authorList>
    </citation>
    <scope>NUCLEOTIDE SEQUENCE [LARGE SCALE GENOMIC DNA]</scope>
    <source>
        <strain evidence="2">JCA_2017</strain>
    </source>
</reference>
<accession>A0A371FZC2</accession>
<dbReference type="InterPro" id="IPR043128">
    <property type="entry name" value="Rev_trsase/Diguanyl_cyclase"/>
</dbReference>
<dbReference type="PANTHER" id="PTHR24559:SF457">
    <property type="entry name" value="RNA-DIRECTED DNA POLYMERASE HOMOLOG"/>
    <property type="match status" value="1"/>
</dbReference>
<dbReference type="Gene3D" id="3.30.70.270">
    <property type="match status" value="1"/>
</dbReference>
<dbReference type="CDD" id="cd01647">
    <property type="entry name" value="RT_LTR"/>
    <property type="match status" value="1"/>
</dbReference>
<dbReference type="AlphaFoldDB" id="A0A371FZC2"/>
<gene>
    <name evidence="2" type="primary">pol</name>
    <name evidence="2" type="ORF">CR513_35674</name>
</gene>
<dbReference type="OrthoDB" id="1407672at2759"/>
<feature type="non-terminal residue" evidence="2">
    <location>
        <position position="1"/>
    </location>
</feature>
<proteinExistence type="predicted"/>
<dbReference type="Gene3D" id="3.10.10.10">
    <property type="entry name" value="HIV Type 1 Reverse Transcriptase, subunit A, domain 1"/>
    <property type="match status" value="1"/>
</dbReference>
<dbReference type="PANTHER" id="PTHR24559">
    <property type="entry name" value="TRANSPOSON TY3-I GAG-POL POLYPROTEIN"/>
    <property type="match status" value="1"/>
</dbReference>
<dbReference type="InterPro" id="IPR043502">
    <property type="entry name" value="DNA/RNA_pol_sf"/>
</dbReference>
<dbReference type="SUPFAM" id="SSF56672">
    <property type="entry name" value="DNA/RNA polymerases"/>
    <property type="match status" value="1"/>
</dbReference>
<dbReference type="InterPro" id="IPR053134">
    <property type="entry name" value="RNA-dir_DNA_polymerase"/>
</dbReference>
<sequence length="199" mass="22869">MLVDNTAQHSFYSFMDGFSRYNQIWMALEDKEKTTFITTKGTFCYKVMPLGLKNVGVTYQRAMVTLFHDMMHKEVEVYVDGGVESRVLGGLRECQVILGDAYRHHPNSTRETPNPLFINTGRVNGCYPEVARCLKERTGHLLSHQEIHILRAEISSARANLLCSSMDHKETEVVYVSPHYTARRQDGPPQKHLWKTSIY</sequence>
<feature type="domain" description="Reverse transcriptase" evidence="1">
    <location>
        <begin position="4"/>
        <end position="80"/>
    </location>
</feature>
<dbReference type="EMBL" id="QJKJ01007370">
    <property type="protein sequence ID" value="RDX83403.1"/>
    <property type="molecule type" value="Genomic_DNA"/>
</dbReference>
<organism evidence="2 3">
    <name type="scientific">Mucuna pruriens</name>
    <name type="common">Velvet bean</name>
    <name type="synonym">Dolichos pruriens</name>
    <dbReference type="NCBI Taxonomy" id="157652"/>
    <lineage>
        <taxon>Eukaryota</taxon>
        <taxon>Viridiplantae</taxon>
        <taxon>Streptophyta</taxon>
        <taxon>Embryophyta</taxon>
        <taxon>Tracheophyta</taxon>
        <taxon>Spermatophyta</taxon>
        <taxon>Magnoliopsida</taxon>
        <taxon>eudicotyledons</taxon>
        <taxon>Gunneridae</taxon>
        <taxon>Pentapetalae</taxon>
        <taxon>rosids</taxon>
        <taxon>fabids</taxon>
        <taxon>Fabales</taxon>
        <taxon>Fabaceae</taxon>
        <taxon>Papilionoideae</taxon>
        <taxon>50 kb inversion clade</taxon>
        <taxon>NPAAA clade</taxon>
        <taxon>indigoferoid/millettioid clade</taxon>
        <taxon>Phaseoleae</taxon>
        <taxon>Mucuna</taxon>
    </lineage>
</organism>
<comment type="caution">
    <text evidence="2">The sequence shown here is derived from an EMBL/GenBank/DDBJ whole genome shotgun (WGS) entry which is preliminary data.</text>
</comment>
<evidence type="ECO:0000259" key="1">
    <source>
        <dbReference type="Pfam" id="PF00078"/>
    </source>
</evidence>
<evidence type="ECO:0000313" key="2">
    <source>
        <dbReference type="EMBL" id="RDX83403.1"/>
    </source>
</evidence>
<name>A0A371FZC2_MUCPR</name>
<dbReference type="InterPro" id="IPR000477">
    <property type="entry name" value="RT_dom"/>
</dbReference>
<dbReference type="Pfam" id="PF00078">
    <property type="entry name" value="RVT_1"/>
    <property type="match status" value="1"/>
</dbReference>
<keyword evidence="3" id="KW-1185">Reference proteome</keyword>